<evidence type="ECO:0000313" key="5">
    <source>
        <dbReference type="EMBL" id="TPX73074.1"/>
    </source>
</evidence>
<evidence type="ECO:0000256" key="4">
    <source>
        <dbReference type="SAM" id="MobiDB-lite"/>
    </source>
</evidence>
<sequence>MMDSHRRSAASQVPYEGSITNATHYLEAVNIDDYADDDEDDDAHLFDEIAPEDEFIDVSDSDEDETLEKAMRTLNETIFLGNSVDAQVIEKNPKESLTKRPEVVDDFIRNYLSTKRLFKSLDAFQNEWYELQQRGQLTLQDRGLVPDVYLKNQELADSLSKLSIDVDNYKEIASKARATYDKLRKERDFHRMHHKRVVQEKQRLLGDMKRLKKHYEAYEPTLKQLRLRYETAMKEKMLIKLERDRLAGRISAMEANGNGPTNVPAKSEKPGKRATSAGGNEPKSIARKPTNPIVSVNAVAAAAGSTASSHPPALPKKTKLYEAMLPAEDRINPYSTNVDLPSAKVDRMKQLHTVKAHSMAVSAIKFHPKKMILATVSDDKVWKMWTFPSGELIMSGEGHKDWIADCDFHPKGAHLATASGDGTCKIWDFGKGLATLTLADHTQAVWSCAFHDQGDFVATCSMDHTAKLWDVNTGKCRQTFRGHADSVNHIGFIPFTNTLYTCSGDKTLSLWDARTGLCAQTLYGHMNAINHVQFTLRGDMVASCDSDGIVKFWDIRNVSELESLDVGPHSANRLAFDPAGSVLAVASNDGTTKMYNVQDRERLRDVSTNDDAVQGIAFDRSGEFLVTGGSDCTFRVFQ</sequence>
<dbReference type="InterPro" id="IPR050995">
    <property type="entry name" value="WD-F-box_domain-protein"/>
</dbReference>
<feature type="repeat" description="WD" evidence="3">
    <location>
        <begin position="396"/>
        <end position="437"/>
    </location>
</feature>
<dbReference type="PROSITE" id="PS50294">
    <property type="entry name" value="WD_REPEATS_REGION"/>
    <property type="match status" value="6"/>
</dbReference>
<evidence type="ECO:0000256" key="1">
    <source>
        <dbReference type="ARBA" id="ARBA00022574"/>
    </source>
</evidence>
<dbReference type="InterPro" id="IPR020472">
    <property type="entry name" value="WD40_PAC1"/>
</dbReference>
<dbReference type="PROSITE" id="PS00678">
    <property type="entry name" value="WD_REPEATS_1"/>
    <property type="match status" value="3"/>
</dbReference>
<dbReference type="PROSITE" id="PS50082">
    <property type="entry name" value="WD_REPEATS_2"/>
    <property type="match status" value="6"/>
</dbReference>
<evidence type="ECO:0000256" key="2">
    <source>
        <dbReference type="ARBA" id="ARBA00022737"/>
    </source>
</evidence>
<feature type="repeat" description="WD" evidence="3">
    <location>
        <begin position="354"/>
        <end position="395"/>
    </location>
</feature>
<protein>
    <submittedName>
        <fullName evidence="5">Uncharacterized protein</fullName>
    </submittedName>
</protein>
<dbReference type="CDD" id="cd00200">
    <property type="entry name" value="WD40"/>
    <property type="match status" value="1"/>
</dbReference>
<keyword evidence="2" id="KW-0677">Repeat</keyword>
<keyword evidence="1 3" id="KW-0853">WD repeat</keyword>
<dbReference type="InterPro" id="IPR015943">
    <property type="entry name" value="WD40/YVTN_repeat-like_dom_sf"/>
</dbReference>
<gene>
    <name evidence="5" type="ORF">CcCBS67573_g05650</name>
</gene>
<evidence type="ECO:0000256" key="3">
    <source>
        <dbReference type="PROSITE-ProRule" id="PRU00221"/>
    </source>
</evidence>
<dbReference type="SMART" id="SM00320">
    <property type="entry name" value="WD40"/>
    <property type="match status" value="7"/>
</dbReference>
<feature type="repeat" description="WD" evidence="3">
    <location>
        <begin position="438"/>
        <end position="479"/>
    </location>
</feature>
<dbReference type="PRINTS" id="PR00320">
    <property type="entry name" value="GPROTEINBRPT"/>
</dbReference>
<comment type="caution">
    <text evidence="5">The sequence shown here is derived from an EMBL/GenBank/DDBJ whole genome shotgun (WGS) entry which is preliminary data.</text>
</comment>
<dbReference type="AlphaFoldDB" id="A0A507FA67"/>
<dbReference type="STRING" id="246404.A0A507FA67"/>
<dbReference type="Gene3D" id="2.130.10.10">
    <property type="entry name" value="YVTN repeat-like/Quinoprotein amine dehydrogenase"/>
    <property type="match status" value="3"/>
</dbReference>
<accession>A0A507FA67</accession>
<dbReference type="SUPFAM" id="SSF50978">
    <property type="entry name" value="WD40 repeat-like"/>
    <property type="match status" value="1"/>
</dbReference>
<organism evidence="5 6">
    <name type="scientific">Chytriomyces confervae</name>
    <dbReference type="NCBI Taxonomy" id="246404"/>
    <lineage>
        <taxon>Eukaryota</taxon>
        <taxon>Fungi</taxon>
        <taxon>Fungi incertae sedis</taxon>
        <taxon>Chytridiomycota</taxon>
        <taxon>Chytridiomycota incertae sedis</taxon>
        <taxon>Chytridiomycetes</taxon>
        <taxon>Chytridiales</taxon>
        <taxon>Chytriomycetaceae</taxon>
        <taxon>Chytriomyces</taxon>
    </lineage>
</organism>
<dbReference type="Proteomes" id="UP000320333">
    <property type="component" value="Unassembled WGS sequence"/>
</dbReference>
<reference evidence="5 6" key="1">
    <citation type="journal article" date="2019" name="Sci. Rep.">
        <title>Comparative genomics of chytrid fungi reveal insights into the obligate biotrophic and pathogenic lifestyle of Synchytrium endobioticum.</title>
        <authorList>
            <person name="van de Vossenberg B.T.L.H."/>
            <person name="Warris S."/>
            <person name="Nguyen H.D.T."/>
            <person name="van Gent-Pelzer M.P.E."/>
            <person name="Joly D.L."/>
            <person name="van de Geest H.C."/>
            <person name="Bonants P.J.M."/>
            <person name="Smith D.S."/>
            <person name="Levesque C.A."/>
            <person name="van der Lee T.A.J."/>
        </authorList>
    </citation>
    <scope>NUCLEOTIDE SEQUENCE [LARGE SCALE GENOMIC DNA]</scope>
    <source>
        <strain evidence="5 6">CBS 675.73</strain>
    </source>
</reference>
<name>A0A507FA67_9FUNG</name>
<dbReference type="InterPro" id="IPR001680">
    <property type="entry name" value="WD40_rpt"/>
</dbReference>
<dbReference type="Pfam" id="PF00400">
    <property type="entry name" value="WD40"/>
    <property type="match status" value="7"/>
</dbReference>
<feature type="region of interest" description="Disordered" evidence="4">
    <location>
        <begin position="252"/>
        <end position="291"/>
    </location>
</feature>
<dbReference type="PANTHER" id="PTHR14604">
    <property type="entry name" value="WD40 REPEAT PF20"/>
    <property type="match status" value="1"/>
</dbReference>
<dbReference type="EMBL" id="QEAP01000210">
    <property type="protein sequence ID" value="TPX73074.1"/>
    <property type="molecule type" value="Genomic_DNA"/>
</dbReference>
<feature type="repeat" description="WD" evidence="3">
    <location>
        <begin position="480"/>
        <end position="521"/>
    </location>
</feature>
<dbReference type="InterPro" id="IPR019775">
    <property type="entry name" value="WD40_repeat_CS"/>
</dbReference>
<dbReference type="OrthoDB" id="538223at2759"/>
<keyword evidence="6" id="KW-1185">Reference proteome</keyword>
<evidence type="ECO:0000313" key="6">
    <source>
        <dbReference type="Proteomes" id="UP000320333"/>
    </source>
</evidence>
<dbReference type="PANTHER" id="PTHR14604:SF3">
    <property type="entry name" value="SPERM-ASSOCIATED ANTIGEN 16 PROTEIN"/>
    <property type="match status" value="1"/>
</dbReference>
<dbReference type="InterPro" id="IPR036322">
    <property type="entry name" value="WD40_repeat_dom_sf"/>
</dbReference>
<proteinExistence type="predicted"/>
<feature type="repeat" description="WD" evidence="3">
    <location>
        <begin position="522"/>
        <end position="563"/>
    </location>
</feature>
<feature type="repeat" description="WD" evidence="3">
    <location>
        <begin position="606"/>
        <end position="638"/>
    </location>
</feature>